<evidence type="ECO:0000313" key="1">
    <source>
        <dbReference type="EMBL" id="QHU07638.1"/>
    </source>
</evidence>
<accession>A0A6C0JUR2</accession>
<dbReference type="AlphaFoldDB" id="A0A6C0JUR2"/>
<organism evidence="1">
    <name type="scientific">viral metagenome</name>
    <dbReference type="NCBI Taxonomy" id="1070528"/>
    <lineage>
        <taxon>unclassified sequences</taxon>
        <taxon>metagenomes</taxon>
        <taxon>organismal metagenomes</taxon>
    </lineage>
</organism>
<protein>
    <submittedName>
        <fullName evidence="1">Uncharacterized protein</fullName>
    </submittedName>
</protein>
<reference evidence="1" key="1">
    <citation type="journal article" date="2020" name="Nature">
        <title>Giant virus diversity and host interactions through global metagenomics.</title>
        <authorList>
            <person name="Schulz F."/>
            <person name="Roux S."/>
            <person name="Paez-Espino D."/>
            <person name="Jungbluth S."/>
            <person name="Walsh D.A."/>
            <person name="Denef V.J."/>
            <person name="McMahon K.D."/>
            <person name="Konstantinidis K.T."/>
            <person name="Eloe-Fadrosh E.A."/>
            <person name="Kyrpides N.C."/>
            <person name="Woyke T."/>
        </authorList>
    </citation>
    <scope>NUCLEOTIDE SEQUENCE</scope>
    <source>
        <strain evidence="1">GVMAG-S-1041349-163</strain>
    </source>
</reference>
<sequence>METVKILLKALPVSDIKKTSYYKNLDFSKSKTTKSRITKTQLINMIMKQCNSEVKSKKTRKVKRKTSRISKAKLSSAIIPTAIMPYSYNQIYQNQLMVPNTCYFGPIMSNIYSNTINPCYYPTNSSLKMVKLKSDYQGSSGSSGFLGGLGDVAQGVVSFILYMIKGVYYVFKYTGTALLSATGFVAKGALTALNYMGVIDFKSTGEETFYRRIANNILGIFFKKGETYEGLKAENFGTNLKKEGATIILTRKKGEELQKEGFIEKSPHKLEDVIITDEHNVSEFMEKLLQKKS</sequence>
<dbReference type="EMBL" id="MN740685">
    <property type="protein sequence ID" value="QHU07638.1"/>
    <property type="molecule type" value="Genomic_DNA"/>
</dbReference>
<name>A0A6C0JUR2_9ZZZZ</name>
<proteinExistence type="predicted"/>